<evidence type="ECO:0000313" key="2">
    <source>
        <dbReference type="EMBL" id="SMF97628.1"/>
    </source>
</evidence>
<dbReference type="Proteomes" id="UP000192923">
    <property type="component" value="Unassembled WGS sequence"/>
</dbReference>
<dbReference type="STRING" id="1760988.SAMN02949497_0198"/>
<dbReference type="PANTHER" id="PTHR42194:SF1">
    <property type="entry name" value="UPF0276 PROTEIN HI_1600"/>
    <property type="match status" value="1"/>
</dbReference>
<dbReference type="InterPro" id="IPR036237">
    <property type="entry name" value="Xyl_isomerase-like_sf"/>
</dbReference>
<gene>
    <name evidence="2" type="ORF">SAMN02949497_0198</name>
</gene>
<evidence type="ECO:0000256" key="1">
    <source>
        <dbReference type="HAMAP-Rule" id="MF_00697"/>
    </source>
</evidence>
<dbReference type="AlphaFoldDB" id="A0A1Y6D3W5"/>
<keyword evidence="3" id="KW-1185">Reference proteome</keyword>
<dbReference type="InterPro" id="IPR007801">
    <property type="entry name" value="MbnB/TglH/ChrH"/>
</dbReference>
<sequence length="294" mass="32388">MDAVAQSLSMRRAPAAIPAQAGIGLRAEHWREAAETAPAVGWLEVHSENYFGGGGPPLASLERFRADYPISLHGVGLSLGSVDALDEWHLARLKRLIGRIEPGLVSEHLSWGAFGGRFHNDLLPLPYTEEALDHCVERLLRVQEFLGRRLLIENPSSYLEYTHSTLAEWDFLAEAARRSGAGILLDVNNLYVSCQNHGWDAHQYLRGIPGGWVGEIHLAGHTRQRFPEGDILIDTHDQAVCPEVWTLYAEALALAGPKPTLVEWDAKLPPLAELVAEAHKAQRLLEESAHAHAA</sequence>
<protein>
    <recommendedName>
        <fullName evidence="1">UPF0276 protein SAMN02949497_0198</fullName>
    </recommendedName>
</protein>
<organism evidence="2 3">
    <name type="scientific">Methylomagnum ishizawai</name>
    <dbReference type="NCBI Taxonomy" id="1760988"/>
    <lineage>
        <taxon>Bacteria</taxon>
        <taxon>Pseudomonadati</taxon>
        <taxon>Pseudomonadota</taxon>
        <taxon>Gammaproteobacteria</taxon>
        <taxon>Methylococcales</taxon>
        <taxon>Methylococcaceae</taxon>
        <taxon>Methylomagnum</taxon>
    </lineage>
</organism>
<name>A0A1Y6D3W5_9GAMM</name>
<dbReference type="SUPFAM" id="SSF51658">
    <property type="entry name" value="Xylose isomerase-like"/>
    <property type="match status" value="1"/>
</dbReference>
<dbReference type="EMBL" id="FXAM01000003">
    <property type="protein sequence ID" value="SMF97628.1"/>
    <property type="molecule type" value="Genomic_DNA"/>
</dbReference>
<dbReference type="Gene3D" id="3.20.20.150">
    <property type="entry name" value="Divalent-metal-dependent TIM barrel enzymes"/>
    <property type="match status" value="1"/>
</dbReference>
<dbReference type="RefSeq" id="WP_085216651.1">
    <property type="nucleotide sequence ID" value="NZ_FXAM01000003.1"/>
</dbReference>
<reference evidence="2 3" key="1">
    <citation type="submission" date="2016-12" db="EMBL/GenBank/DDBJ databases">
        <authorList>
            <person name="Song W.-J."/>
            <person name="Kurnit D.M."/>
        </authorList>
    </citation>
    <scope>NUCLEOTIDE SEQUENCE [LARGE SCALE GENOMIC DNA]</scope>
    <source>
        <strain evidence="2 3">175</strain>
    </source>
</reference>
<dbReference type="PANTHER" id="PTHR42194">
    <property type="entry name" value="UPF0276 PROTEIN HI_1600"/>
    <property type="match status" value="1"/>
</dbReference>
<comment type="similarity">
    <text evidence="1">Belongs to the UPF0276 family.</text>
</comment>
<evidence type="ECO:0000313" key="3">
    <source>
        <dbReference type="Proteomes" id="UP000192923"/>
    </source>
</evidence>
<dbReference type="Pfam" id="PF05114">
    <property type="entry name" value="MbnB_TglH_ChrH"/>
    <property type="match status" value="1"/>
</dbReference>
<accession>A0A1Y6D3W5</accession>
<dbReference type="HAMAP" id="MF_00697">
    <property type="entry name" value="UPF0276"/>
    <property type="match status" value="1"/>
</dbReference>
<dbReference type="NCBIfam" id="NF003818">
    <property type="entry name" value="PRK05409.1"/>
    <property type="match status" value="1"/>
</dbReference>
<proteinExistence type="inferred from homology"/>